<dbReference type="EMBL" id="MLJW01003043">
    <property type="protein sequence ID" value="OIQ72996.1"/>
    <property type="molecule type" value="Genomic_DNA"/>
</dbReference>
<proteinExistence type="predicted"/>
<reference evidence="3" key="1">
    <citation type="submission" date="2016-10" db="EMBL/GenBank/DDBJ databases">
        <title>Sequence of Gallionella enrichment culture.</title>
        <authorList>
            <person name="Poehlein A."/>
            <person name="Muehling M."/>
            <person name="Daniel R."/>
        </authorList>
    </citation>
    <scope>NUCLEOTIDE SEQUENCE</scope>
</reference>
<accession>A0A1J5PZH4</accession>
<protein>
    <submittedName>
        <fullName evidence="3">PD-(D/E)XK nuclease superfamily protein</fullName>
    </submittedName>
</protein>
<name>A0A1J5PZH4_9ZZZZ</name>
<organism evidence="3">
    <name type="scientific">mine drainage metagenome</name>
    <dbReference type="NCBI Taxonomy" id="410659"/>
    <lineage>
        <taxon>unclassified sequences</taxon>
        <taxon>metagenomes</taxon>
        <taxon>ecological metagenomes</taxon>
    </lineage>
</organism>
<evidence type="ECO:0000259" key="2">
    <source>
        <dbReference type="Pfam" id="PF12705"/>
    </source>
</evidence>
<dbReference type="AlphaFoldDB" id="A0A1J5PZH4"/>
<feature type="compositionally biased region" description="Low complexity" evidence="1">
    <location>
        <begin position="54"/>
        <end position="63"/>
    </location>
</feature>
<gene>
    <name evidence="3" type="ORF">GALL_453730</name>
</gene>
<feature type="domain" description="PD-(D/E)XK endonuclease-like" evidence="2">
    <location>
        <begin position="76"/>
        <end position="282"/>
    </location>
</feature>
<sequence>MRDGEAETVPSRWLNRLMNLMSGLEEQNGKGCLTDMRGRGKEWLALAVALDTPETTRPAATRPAPRPPVTARPKQLAVTGIRTLIRDPYAIYARHILRLRPLDPLHPKPDARLRGSVLHAIFERFVKERGAEARAEAKARLLAIADEVMAAEIAWPTARRLWRARLERAADWFLAREAERGGSPVILEKQGSASLENLDFVLTAKPDRIDILDDGRLHILDYKTGSPPTEKEQGVFEKQLLLEAAMAERGAFAQLGPSEVARITYVGLGSSPKEVVTPMTKEITDKVWGDLGKLIASYNDAAQGYTARRAVFSDRIEGDYDHLARYGEWDMTNSAKPEDVE</sequence>
<evidence type="ECO:0000256" key="1">
    <source>
        <dbReference type="SAM" id="MobiDB-lite"/>
    </source>
</evidence>
<dbReference type="Gene3D" id="3.90.320.10">
    <property type="match status" value="1"/>
</dbReference>
<comment type="caution">
    <text evidence="3">The sequence shown here is derived from an EMBL/GenBank/DDBJ whole genome shotgun (WGS) entry which is preliminary data.</text>
</comment>
<evidence type="ECO:0000313" key="3">
    <source>
        <dbReference type="EMBL" id="OIQ72996.1"/>
    </source>
</evidence>
<dbReference type="InterPro" id="IPR011604">
    <property type="entry name" value="PDDEXK-like_dom_sf"/>
</dbReference>
<feature type="region of interest" description="Disordered" evidence="1">
    <location>
        <begin position="54"/>
        <end position="73"/>
    </location>
</feature>
<dbReference type="Pfam" id="PF12705">
    <property type="entry name" value="PDDEXK_1"/>
    <property type="match status" value="1"/>
</dbReference>
<dbReference type="InterPro" id="IPR038726">
    <property type="entry name" value="PDDEXK_AddAB-type"/>
</dbReference>